<evidence type="ECO:0000256" key="1">
    <source>
        <dbReference type="SAM" id="SignalP"/>
    </source>
</evidence>
<evidence type="ECO:0000313" key="3">
    <source>
        <dbReference type="Proteomes" id="UP000244722"/>
    </source>
</evidence>
<gene>
    <name evidence="2" type="ORF">B9Z19DRAFT_812764</name>
</gene>
<dbReference type="AlphaFoldDB" id="A0A2T6ZVQ2"/>
<keyword evidence="3" id="KW-1185">Reference proteome</keyword>
<comment type="caution">
    <text evidence="2">The sequence shown here is derived from an EMBL/GenBank/DDBJ whole genome shotgun (WGS) entry which is preliminary data.</text>
</comment>
<dbReference type="EMBL" id="NESQ01000088">
    <property type="protein sequence ID" value="PUU79579.1"/>
    <property type="molecule type" value="Genomic_DNA"/>
</dbReference>
<organism evidence="2 3">
    <name type="scientific">Tuber borchii</name>
    <name type="common">White truffle</name>
    <dbReference type="NCBI Taxonomy" id="42251"/>
    <lineage>
        <taxon>Eukaryota</taxon>
        <taxon>Fungi</taxon>
        <taxon>Dikarya</taxon>
        <taxon>Ascomycota</taxon>
        <taxon>Pezizomycotina</taxon>
        <taxon>Pezizomycetes</taxon>
        <taxon>Pezizales</taxon>
        <taxon>Tuberaceae</taxon>
        <taxon>Tuber</taxon>
    </lineage>
</organism>
<keyword evidence="1" id="KW-0732">Signal</keyword>
<dbReference type="Proteomes" id="UP000244722">
    <property type="component" value="Unassembled WGS sequence"/>
</dbReference>
<name>A0A2T6ZVQ2_TUBBO</name>
<feature type="chain" id="PRO_5015725388" evidence="1">
    <location>
        <begin position="18"/>
        <end position="167"/>
    </location>
</feature>
<feature type="signal peptide" evidence="1">
    <location>
        <begin position="1"/>
        <end position="17"/>
    </location>
</feature>
<sequence length="167" mass="19075">MLTFEALLLILWFWVDADLSVERYFFSPHFHFQKLENQEAWHFPIGWEAPERQQTLDFTPIAEKRGGRIVQPSRHFFSREKGSSISSTIECDPDDIRGCDCRGKRIVDHLSHEQLEAALPSSCNSAGVLGQRTGWNKVLILSYPPPPTCPFRSENTKTRTQASPGTK</sequence>
<protein>
    <submittedName>
        <fullName evidence="2">Uncharacterized protein</fullName>
    </submittedName>
</protein>
<proteinExistence type="predicted"/>
<accession>A0A2T6ZVQ2</accession>
<reference evidence="2 3" key="1">
    <citation type="submission" date="2017-04" db="EMBL/GenBank/DDBJ databases">
        <title>Draft genome sequence of Tuber borchii Vittad., a whitish edible truffle.</title>
        <authorList>
            <consortium name="DOE Joint Genome Institute"/>
            <person name="Murat C."/>
            <person name="Kuo A."/>
            <person name="Barry K.W."/>
            <person name="Clum A."/>
            <person name="Dockter R.B."/>
            <person name="Fauchery L."/>
            <person name="Iotti M."/>
            <person name="Kohler A."/>
            <person name="Labutti K."/>
            <person name="Lindquist E.A."/>
            <person name="Lipzen A."/>
            <person name="Ohm R.A."/>
            <person name="Wang M."/>
            <person name="Grigoriev I.V."/>
            <person name="Zambonelli A."/>
            <person name="Martin F.M."/>
        </authorList>
    </citation>
    <scope>NUCLEOTIDE SEQUENCE [LARGE SCALE GENOMIC DNA]</scope>
    <source>
        <strain evidence="2 3">Tbo3840</strain>
    </source>
</reference>
<evidence type="ECO:0000313" key="2">
    <source>
        <dbReference type="EMBL" id="PUU79579.1"/>
    </source>
</evidence>